<evidence type="ECO:0000256" key="1">
    <source>
        <dbReference type="SAM" id="Phobius"/>
    </source>
</evidence>
<dbReference type="Proteomes" id="UP000799766">
    <property type="component" value="Unassembled WGS sequence"/>
</dbReference>
<dbReference type="AlphaFoldDB" id="A0A6A6NUV5"/>
<keyword evidence="1" id="KW-1133">Transmembrane helix</keyword>
<keyword evidence="3" id="KW-1185">Reference proteome</keyword>
<evidence type="ECO:0000313" key="3">
    <source>
        <dbReference type="Proteomes" id="UP000799766"/>
    </source>
</evidence>
<feature type="transmembrane region" description="Helical" evidence="1">
    <location>
        <begin position="64"/>
        <end position="84"/>
    </location>
</feature>
<keyword evidence="1" id="KW-0812">Transmembrane</keyword>
<accession>A0A6A6NUV5</accession>
<evidence type="ECO:0000313" key="2">
    <source>
        <dbReference type="EMBL" id="KAF2455222.1"/>
    </source>
</evidence>
<dbReference type="EMBL" id="MU001687">
    <property type="protein sequence ID" value="KAF2455222.1"/>
    <property type="molecule type" value="Genomic_DNA"/>
</dbReference>
<name>A0A6A6NUV5_9PEZI</name>
<protein>
    <submittedName>
        <fullName evidence="2">Uncharacterized protein</fullName>
    </submittedName>
</protein>
<organism evidence="2 3">
    <name type="scientific">Lineolata rhizophorae</name>
    <dbReference type="NCBI Taxonomy" id="578093"/>
    <lineage>
        <taxon>Eukaryota</taxon>
        <taxon>Fungi</taxon>
        <taxon>Dikarya</taxon>
        <taxon>Ascomycota</taxon>
        <taxon>Pezizomycotina</taxon>
        <taxon>Dothideomycetes</taxon>
        <taxon>Dothideomycetes incertae sedis</taxon>
        <taxon>Lineolatales</taxon>
        <taxon>Lineolataceae</taxon>
        <taxon>Lineolata</taxon>
    </lineage>
</organism>
<reference evidence="2" key="1">
    <citation type="journal article" date="2020" name="Stud. Mycol.">
        <title>101 Dothideomycetes genomes: a test case for predicting lifestyles and emergence of pathogens.</title>
        <authorList>
            <person name="Haridas S."/>
            <person name="Albert R."/>
            <person name="Binder M."/>
            <person name="Bloem J."/>
            <person name="Labutti K."/>
            <person name="Salamov A."/>
            <person name="Andreopoulos B."/>
            <person name="Baker S."/>
            <person name="Barry K."/>
            <person name="Bills G."/>
            <person name="Bluhm B."/>
            <person name="Cannon C."/>
            <person name="Castanera R."/>
            <person name="Culley D."/>
            <person name="Daum C."/>
            <person name="Ezra D."/>
            <person name="Gonzalez J."/>
            <person name="Henrissat B."/>
            <person name="Kuo A."/>
            <person name="Liang C."/>
            <person name="Lipzen A."/>
            <person name="Lutzoni F."/>
            <person name="Magnuson J."/>
            <person name="Mondo S."/>
            <person name="Nolan M."/>
            <person name="Ohm R."/>
            <person name="Pangilinan J."/>
            <person name="Park H.-J."/>
            <person name="Ramirez L."/>
            <person name="Alfaro M."/>
            <person name="Sun H."/>
            <person name="Tritt A."/>
            <person name="Yoshinaga Y."/>
            <person name="Zwiers L.-H."/>
            <person name="Turgeon B."/>
            <person name="Goodwin S."/>
            <person name="Spatafora J."/>
            <person name="Crous P."/>
            <person name="Grigoriev I."/>
        </authorList>
    </citation>
    <scope>NUCLEOTIDE SEQUENCE</scope>
    <source>
        <strain evidence="2">ATCC 16933</strain>
    </source>
</reference>
<keyword evidence="1" id="KW-0472">Membrane</keyword>
<proteinExistence type="predicted"/>
<gene>
    <name evidence="2" type="ORF">BDY21DRAFT_71539</name>
</gene>
<sequence length="111" mass="12689">MTFPCTVGFLGESRYGVGMLSRMFLLFASLGAYDGGSAFSQRPRRRYGDGVAWLVLSHDCWLRFYKVLLHGDFSFLFFFFPFFLSRGNVCARPPRRVLMLSTVYGGFTPSR</sequence>